<keyword evidence="11" id="KW-1185">Reference proteome</keyword>
<dbReference type="InterPro" id="IPR000209">
    <property type="entry name" value="Peptidase_S8/S53_dom"/>
</dbReference>
<dbReference type="InterPro" id="IPR036852">
    <property type="entry name" value="Peptidase_S8/S53_dom_sf"/>
</dbReference>
<dbReference type="RefSeq" id="WP_189005564.1">
    <property type="nucleotide sequence ID" value="NZ_BMPP01000004.1"/>
</dbReference>
<feature type="domain" description="Peptidase S8/S53" evidence="9">
    <location>
        <begin position="291"/>
        <end position="610"/>
    </location>
</feature>
<dbReference type="SUPFAM" id="SSF52743">
    <property type="entry name" value="Subtilisin-like"/>
    <property type="match status" value="1"/>
</dbReference>
<protein>
    <submittedName>
        <fullName evidence="10">Serine protease</fullName>
    </submittedName>
</protein>
<dbReference type="GO" id="GO:0008233">
    <property type="term" value="F:peptidase activity"/>
    <property type="evidence" value="ECO:0007669"/>
    <property type="project" value="UniProtKB-KW"/>
</dbReference>
<evidence type="ECO:0000313" key="10">
    <source>
        <dbReference type="EMBL" id="GGK20531.1"/>
    </source>
</evidence>
<feature type="compositionally biased region" description="Polar residues" evidence="7">
    <location>
        <begin position="343"/>
        <end position="353"/>
    </location>
</feature>
<dbReference type="PRINTS" id="PR00723">
    <property type="entry name" value="SUBTILISIN"/>
</dbReference>
<dbReference type="EMBL" id="BMPP01000004">
    <property type="protein sequence ID" value="GGK20531.1"/>
    <property type="molecule type" value="Genomic_DNA"/>
</dbReference>
<dbReference type="GO" id="GO:0006508">
    <property type="term" value="P:proteolysis"/>
    <property type="evidence" value="ECO:0007669"/>
    <property type="project" value="UniProtKB-KW"/>
</dbReference>
<accession>A0ABQ2EQZ7</accession>
<organism evidence="10 11">
    <name type="scientific">Deinococcus malanensis</name>
    <dbReference type="NCBI Taxonomy" id="1706855"/>
    <lineage>
        <taxon>Bacteria</taxon>
        <taxon>Thermotogati</taxon>
        <taxon>Deinococcota</taxon>
        <taxon>Deinococci</taxon>
        <taxon>Deinococcales</taxon>
        <taxon>Deinococcaceae</taxon>
        <taxon>Deinococcus</taxon>
    </lineage>
</organism>
<dbReference type="PROSITE" id="PS00138">
    <property type="entry name" value="SUBTILASE_SER"/>
    <property type="match status" value="1"/>
</dbReference>
<feature type="active site" description="Charge relay system" evidence="5">
    <location>
        <position position="352"/>
    </location>
</feature>
<evidence type="ECO:0000256" key="2">
    <source>
        <dbReference type="ARBA" id="ARBA00022670"/>
    </source>
</evidence>
<dbReference type="PROSITE" id="PS00137">
    <property type="entry name" value="SUBTILASE_HIS"/>
    <property type="match status" value="1"/>
</dbReference>
<dbReference type="Pfam" id="PF00082">
    <property type="entry name" value="Peptidase_S8"/>
    <property type="match status" value="1"/>
</dbReference>
<dbReference type="InterPro" id="IPR050131">
    <property type="entry name" value="Peptidase_S8_subtilisin-like"/>
</dbReference>
<feature type="compositionally biased region" description="Basic and acidic residues" evidence="7">
    <location>
        <begin position="669"/>
        <end position="684"/>
    </location>
</feature>
<dbReference type="InterPro" id="IPR023828">
    <property type="entry name" value="Peptidase_S8_Ser-AS"/>
</dbReference>
<dbReference type="PROSITE" id="PS00136">
    <property type="entry name" value="SUBTILASE_ASP"/>
    <property type="match status" value="1"/>
</dbReference>
<dbReference type="InterPro" id="IPR022398">
    <property type="entry name" value="Peptidase_S8_His-AS"/>
</dbReference>
<evidence type="ECO:0000256" key="4">
    <source>
        <dbReference type="ARBA" id="ARBA00022825"/>
    </source>
</evidence>
<dbReference type="Gene3D" id="3.40.50.200">
    <property type="entry name" value="Peptidase S8/S53 domain"/>
    <property type="match status" value="1"/>
</dbReference>
<feature type="region of interest" description="Disordered" evidence="7">
    <location>
        <begin position="325"/>
        <end position="353"/>
    </location>
</feature>
<reference evidence="11" key="1">
    <citation type="journal article" date="2019" name="Int. J. Syst. Evol. Microbiol.">
        <title>The Global Catalogue of Microorganisms (GCM) 10K type strain sequencing project: providing services to taxonomists for standard genome sequencing and annotation.</title>
        <authorList>
            <consortium name="The Broad Institute Genomics Platform"/>
            <consortium name="The Broad Institute Genome Sequencing Center for Infectious Disease"/>
            <person name="Wu L."/>
            <person name="Ma J."/>
        </authorList>
    </citation>
    <scope>NUCLEOTIDE SEQUENCE [LARGE SCALE GENOMIC DNA]</scope>
    <source>
        <strain evidence="11">JCM 30331</strain>
    </source>
</reference>
<evidence type="ECO:0000313" key="11">
    <source>
        <dbReference type="Proteomes" id="UP000647587"/>
    </source>
</evidence>
<comment type="caution">
    <text evidence="10">The sequence shown here is derived from an EMBL/GenBank/DDBJ whole genome shotgun (WGS) entry which is preliminary data.</text>
</comment>
<keyword evidence="2 5" id="KW-0645">Protease</keyword>
<evidence type="ECO:0000256" key="5">
    <source>
        <dbReference type="PROSITE-ProRule" id="PRU01240"/>
    </source>
</evidence>
<feature type="chain" id="PRO_5045160685" evidence="8">
    <location>
        <begin position="20"/>
        <end position="701"/>
    </location>
</feature>
<feature type="compositionally biased region" description="Acidic residues" evidence="7">
    <location>
        <begin position="328"/>
        <end position="339"/>
    </location>
</feature>
<evidence type="ECO:0000256" key="8">
    <source>
        <dbReference type="SAM" id="SignalP"/>
    </source>
</evidence>
<evidence type="ECO:0000256" key="7">
    <source>
        <dbReference type="SAM" id="MobiDB-lite"/>
    </source>
</evidence>
<dbReference type="InterPro" id="IPR023827">
    <property type="entry name" value="Peptidase_S8_Asp-AS"/>
</dbReference>
<comment type="similarity">
    <text evidence="1 5 6">Belongs to the peptidase S8 family.</text>
</comment>
<keyword evidence="8" id="KW-0732">Signal</keyword>
<evidence type="ECO:0000259" key="9">
    <source>
        <dbReference type="Pfam" id="PF00082"/>
    </source>
</evidence>
<proteinExistence type="inferred from homology"/>
<feature type="signal peptide" evidence="8">
    <location>
        <begin position="1"/>
        <end position="19"/>
    </location>
</feature>
<dbReference type="PANTHER" id="PTHR43806">
    <property type="entry name" value="PEPTIDASE S8"/>
    <property type="match status" value="1"/>
</dbReference>
<feature type="active site" description="Charge relay system" evidence="5">
    <location>
        <position position="299"/>
    </location>
</feature>
<dbReference type="PROSITE" id="PS51892">
    <property type="entry name" value="SUBTILASE"/>
    <property type="match status" value="1"/>
</dbReference>
<keyword evidence="3 5" id="KW-0378">Hydrolase</keyword>
<keyword evidence="4 5" id="KW-0720">Serine protease</keyword>
<name>A0ABQ2EQZ7_9DEIO</name>
<dbReference type="Proteomes" id="UP000647587">
    <property type="component" value="Unassembled WGS sequence"/>
</dbReference>
<dbReference type="InterPro" id="IPR015500">
    <property type="entry name" value="Peptidase_S8_subtilisin-rel"/>
</dbReference>
<feature type="active site" description="Charge relay system" evidence="5">
    <location>
        <position position="562"/>
    </location>
</feature>
<evidence type="ECO:0000256" key="6">
    <source>
        <dbReference type="RuleBase" id="RU003355"/>
    </source>
</evidence>
<evidence type="ECO:0000256" key="3">
    <source>
        <dbReference type="ARBA" id="ARBA00022801"/>
    </source>
</evidence>
<sequence length="701" mass="72979">MKKLSGSWPWVLTLPLLLAACTENYTTPVVDPPVVQPPAPQPPGGPVPTTLNLGHAVSAPVHTAYSGSWQVIGQPEWLAVTPSAGTGEIKFAVAADRSKGTPLAADQARLTGTITLELTAENKTRTTATITVSADQYRLNGRVVDTAKISGQALVVSPVNRPAPAEARGILVKYRDHVAGELTAQSAVMSAAVRSRDVLTRAGVPVQSARSLSGRLASLKVRDQGAALRALRQSPEVEYAVPNAVLRVQQTGQSLATPLEPTDQYAPLQWPFKLMGYPAVWRDMESGAYNRAVTVAVVDSGVRFDHPDLAGQLWKPGEGALDVLSEADNGDGDGVDTDPTDPSVSGRSTGSHGTHVTGIIVARWGENSGNCAGCSGSGVAGASYRAPVKVLPIRAIDATGDASVEDIVQSLNYAAGIPTLIEGTTYTNPRRAQVINLSLGGAITADEARPLCEAVKAATSAGSLVFVAAGNAYGTTPYYPAACPGAVAVGSVTLSGGSAPRHASYSNAYPEVQLTAPGGTDQFSDVFNGGLLNNKAFPDMVFSTGWDYVKNEPQYEAMSGTSQATPQVSALAALLLSKGVTSDAAGTLARLTTTATDLGAQGRDDLFGFGMVNAAAALGAPAISDTLGLRLQDARGFVFQPKLDSLGRFEAYLGNGTFRVVGGRDRDRNQIYGESHEPRDERTVKLGPDALQVNVGSLEPK</sequence>
<evidence type="ECO:0000256" key="1">
    <source>
        <dbReference type="ARBA" id="ARBA00011073"/>
    </source>
</evidence>
<feature type="region of interest" description="Disordered" evidence="7">
    <location>
        <begin position="669"/>
        <end position="701"/>
    </location>
</feature>
<dbReference type="PROSITE" id="PS51257">
    <property type="entry name" value="PROKAR_LIPOPROTEIN"/>
    <property type="match status" value="1"/>
</dbReference>
<gene>
    <name evidence="10" type="ORF">GCM10008955_12400</name>
</gene>
<dbReference type="PANTHER" id="PTHR43806:SF11">
    <property type="entry name" value="CEREVISIN-RELATED"/>
    <property type="match status" value="1"/>
</dbReference>